<evidence type="ECO:0000313" key="2">
    <source>
        <dbReference type="Proteomes" id="UP000007241"/>
    </source>
</evidence>
<sequence length="205" mass="23325">MFVKVNLYPISGIKGHYIKGKKPGIVGLTKRDLSSSSGDSIDNFPVILNVKFCDLPVVNIPACESSQLKLFVLTYLEILPLNSCEVLLDSSLDSIITIKKMFTHFSHVLMADDTTRWLSERSTNGVVLGKMDGWIESHEQEVDHWDGLEISFSKILEFTRNESSMDYNFVGKNCKHFCYDFRRNVLGKVEDFGTYCQFIESKMNS</sequence>
<dbReference type="Proteomes" id="UP000007241">
    <property type="component" value="Unassembled WGS sequence"/>
</dbReference>
<reference evidence="1 2" key="1">
    <citation type="submission" date="2009-12" db="EMBL/GenBank/DDBJ databases">
        <title>The draft genome of Batrachochytrium dendrobatidis.</title>
        <authorList>
            <consortium name="US DOE Joint Genome Institute (JGI-PGF)"/>
            <person name="Kuo A."/>
            <person name="Salamov A."/>
            <person name="Schmutz J."/>
            <person name="Lucas S."/>
            <person name="Pitluck S."/>
            <person name="Rosenblum E."/>
            <person name="Stajich J."/>
            <person name="Eisen M."/>
            <person name="Grigoriev I.V."/>
        </authorList>
    </citation>
    <scope>NUCLEOTIDE SEQUENCE [LARGE SCALE GENOMIC DNA]</scope>
    <source>
        <strain evidence="2">JAM81 / FGSC 10211</strain>
    </source>
</reference>
<proteinExistence type="predicted"/>
<protein>
    <submittedName>
        <fullName evidence="1">Uncharacterized protein</fullName>
    </submittedName>
</protein>
<dbReference type="RefSeq" id="XP_006679883.1">
    <property type="nucleotide sequence ID" value="XM_006679820.1"/>
</dbReference>
<dbReference type="AlphaFoldDB" id="F4P5L7"/>
<organism evidence="1 2">
    <name type="scientific">Batrachochytrium dendrobatidis (strain JAM81 / FGSC 10211)</name>
    <name type="common">Frog chytrid fungus</name>
    <dbReference type="NCBI Taxonomy" id="684364"/>
    <lineage>
        <taxon>Eukaryota</taxon>
        <taxon>Fungi</taxon>
        <taxon>Fungi incertae sedis</taxon>
        <taxon>Chytridiomycota</taxon>
        <taxon>Chytridiomycota incertae sedis</taxon>
        <taxon>Chytridiomycetes</taxon>
        <taxon>Rhizophydiales</taxon>
        <taxon>Rhizophydiales incertae sedis</taxon>
        <taxon>Batrachochytrium</taxon>
    </lineage>
</organism>
<dbReference type="EMBL" id="GL882886">
    <property type="protein sequence ID" value="EGF79440.1"/>
    <property type="molecule type" value="Genomic_DNA"/>
</dbReference>
<name>F4P5L7_BATDJ</name>
<accession>F4P5L7</accession>
<dbReference type="HOGENOM" id="CLU_1337292_0_0_1"/>
<dbReference type="GeneID" id="18238882"/>
<keyword evidence="2" id="KW-1185">Reference proteome</keyword>
<evidence type="ECO:0000313" key="1">
    <source>
        <dbReference type="EMBL" id="EGF79440.1"/>
    </source>
</evidence>
<gene>
    <name evidence="1" type="ORF">BATDEDRAFT_25785</name>
</gene>
<dbReference type="OrthoDB" id="10608422at2759"/>
<dbReference type="InParanoid" id="F4P5L7"/>